<evidence type="ECO:0000256" key="3">
    <source>
        <dbReference type="ARBA" id="ARBA00045120"/>
    </source>
</evidence>
<evidence type="ECO:0000256" key="5">
    <source>
        <dbReference type="ARBA" id="ARBA00046333"/>
    </source>
</evidence>
<dbReference type="OrthoDB" id="25253at2157"/>
<dbReference type="STRING" id="1273541.Pyrde_0503"/>
<name>A0A0N7JCW8_9CREN</name>
<reference evidence="10 11" key="1">
    <citation type="submission" date="2015-10" db="EMBL/GenBank/DDBJ databases">
        <title>Complete genome sequence of hyperthermophilic archaeon Pyrodictium delaneyi Su06.</title>
        <authorList>
            <person name="Jung J.-H."/>
            <person name="Lin J."/>
            <person name="Holden J.F."/>
            <person name="Park C.-S."/>
        </authorList>
    </citation>
    <scope>NUCLEOTIDE SEQUENCE [LARGE SCALE GENOMIC DNA]</scope>
    <source>
        <strain evidence="10 11">Su06</strain>
    </source>
</reference>
<organism evidence="10 11">
    <name type="scientific">Pyrodictium delaneyi</name>
    <dbReference type="NCBI Taxonomy" id="1273541"/>
    <lineage>
        <taxon>Archaea</taxon>
        <taxon>Thermoproteota</taxon>
        <taxon>Thermoprotei</taxon>
        <taxon>Desulfurococcales</taxon>
        <taxon>Pyrodictiaceae</taxon>
        <taxon>Pyrodictium</taxon>
    </lineage>
</organism>
<evidence type="ECO:0000259" key="9">
    <source>
        <dbReference type="Pfam" id="PF04412"/>
    </source>
</evidence>
<evidence type="ECO:0000256" key="6">
    <source>
        <dbReference type="ARBA" id="ARBA00046520"/>
    </source>
</evidence>
<dbReference type="KEGG" id="pdl:Pyrde_0503"/>
<keyword evidence="2" id="KW-0456">Lyase</keyword>
<comment type="similarity">
    <text evidence="5">Belongs to the AcnX type II large subunit family.</text>
</comment>
<feature type="domain" description="Phosphomevalonate dehydratase large subunit-like" evidence="9">
    <location>
        <begin position="1"/>
        <end position="390"/>
    </location>
</feature>
<evidence type="ECO:0000256" key="7">
    <source>
        <dbReference type="ARBA" id="ARBA00047176"/>
    </source>
</evidence>
<gene>
    <name evidence="10" type="ORF">Pyrde_0503</name>
</gene>
<comment type="catalytic activity">
    <reaction evidence="3">
        <text>(R)-5-phosphomevalonate = (2E)-3-methyl-5-phosphooxypent-2-enoate + H2O</text>
        <dbReference type="Rhea" id="RHEA:78975"/>
        <dbReference type="ChEBI" id="CHEBI:15377"/>
        <dbReference type="ChEBI" id="CHEBI:58146"/>
        <dbReference type="ChEBI" id="CHEBI:229665"/>
        <dbReference type="EC" id="4.2.1.182"/>
    </reaction>
    <physiologicalReaction direction="left-to-right" evidence="3">
        <dbReference type="Rhea" id="RHEA:78976"/>
    </physiologicalReaction>
</comment>
<keyword evidence="1" id="KW-0408">Iron</keyword>
<proteinExistence type="inferred from homology"/>
<evidence type="ECO:0000313" key="11">
    <source>
        <dbReference type="Proteomes" id="UP000058613"/>
    </source>
</evidence>
<evidence type="ECO:0000313" key="10">
    <source>
        <dbReference type="EMBL" id="ALL00553.1"/>
    </source>
</evidence>
<evidence type="ECO:0000256" key="8">
    <source>
        <dbReference type="ARBA" id="ARBA00047196"/>
    </source>
</evidence>
<dbReference type="GeneID" id="26098833"/>
<dbReference type="PATRIC" id="fig|1273541.4.peg.546"/>
<dbReference type="GO" id="GO:0016829">
    <property type="term" value="F:lyase activity"/>
    <property type="evidence" value="ECO:0007669"/>
    <property type="project" value="UniProtKB-KW"/>
</dbReference>
<comment type="subunit">
    <text evidence="6">Heterodimer composed of a large subunit (PMDh-L) and a small subunit (PMDh-S).</text>
</comment>
<dbReference type="PANTHER" id="PTHR36577:SF3">
    <property type="entry name" value="DUF521 DOMAIN PROTEIN (AFU_ORTHOLOGUE AFUA_6G00490)"/>
    <property type="match status" value="1"/>
</dbReference>
<dbReference type="Pfam" id="PF04412">
    <property type="entry name" value="AcnX"/>
    <property type="match status" value="1"/>
</dbReference>
<dbReference type="PANTHER" id="PTHR36577">
    <property type="entry name" value="DUF521 DOMAIN PROTEIN (AFU_ORTHOLOGUE AFUA_6G00490)"/>
    <property type="match status" value="1"/>
</dbReference>
<dbReference type="InterPro" id="IPR007506">
    <property type="entry name" value="PMDh-L-like_dom"/>
</dbReference>
<accession>A0A0N7JCW8</accession>
<dbReference type="EC" id="4.2.1.182" evidence="7"/>
<protein>
    <recommendedName>
        <fullName evidence="8">Phosphomevalonate dehydratase large subunit</fullName>
        <ecNumber evidence="7">4.2.1.182</ecNumber>
    </recommendedName>
</protein>
<evidence type="ECO:0000256" key="4">
    <source>
        <dbReference type="ARBA" id="ARBA00045299"/>
    </source>
</evidence>
<dbReference type="Proteomes" id="UP000058613">
    <property type="component" value="Chromosome"/>
</dbReference>
<sequence>MYLTREEERILNGEEGPARQLAMKLIVRVGEALGAERLVKVAHVHASGISYSNIGDYGLEFIETLARDGKVSVYSTFNPAGFPLGEKPPYPVPETHVEKQRRIIGALLRMGFELSATCIPYMLRKPRPGEHLAWGESSAVAVANTLYGARTNREGGPVALAAALVGRIYLWGLHLGENRRPTVLVRVNTGVDDELDAGVLGYLVGKNLSGELPYIDVRMKARRQVISLCAAAAAAGNTAMCIVRGISPEDRGVPTGVEKIVVDGDALRRAREEVETASIEEAELFFTGCPHHSSDVVEKVVELLEARSVTRLRRPVWIAVPGNMGESLRRYGEWLRRRGVYLLPGTCLVVGTLRKSGIRAIATDSVKTAFYMPRRHGVRVALASLKEFIEAHAS</sequence>
<comment type="function">
    <text evidence="4">Component of a hydro-lyase that catalyzes the dehydration of mevalonate 5-phosphate (MVA5P) to form trans-anhydromevalonate 5-phosphate (tAHMP). Involved in the archaeal mevalonate (MVA) pathway, which provides fundamental precursors for isoprenoid biosynthesis, such as isopentenyl diphosphate (IPP) and dimethylallyl diphosphate (DMAPP).</text>
</comment>
<dbReference type="EMBL" id="CP013011">
    <property type="protein sequence ID" value="ALL00553.1"/>
    <property type="molecule type" value="Genomic_DNA"/>
</dbReference>
<evidence type="ECO:0000256" key="1">
    <source>
        <dbReference type="ARBA" id="ARBA00023004"/>
    </source>
</evidence>
<evidence type="ECO:0000256" key="2">
    <source>
        <dbReference type="ARBA" id="ARBA00023239"/>
    </source>
</evidence>
<dbReference type="AlphaFoldDB" id="A0A0N7JCW8"/>
<dbReference type="RefSeq" id="WP_082419424.1">
    <property type="nucleotide sequence ID" value="NZ_CP013011.1"/>
</dbReference>